<dbReference type="EMBL" id="JARAOO010000006">
    <property type="protein sequence ID" value="KAJ7966224.1"/>
    <property type="molecule type" value="Genomic_DNA"/>
</dbReference>
<organism evidence="6 7">
    <name type="scientific">Quillaja saponaria</name>
    <name type="common">Soap bark tree</name>
    <dbReference type="NCBI Taxonomy" id="32244"/>
    <lineage>
        <taxon>Eukaryota</taxon>
        <taxon>Viridiplantae</taxon>
        <taxon>Streptophyta</taxon>
        <taxon>Embryophyta</taxon>
        <taxon>Tracheophyta</taxon>
        <taxon>Spermatophyta</taxon>
        <taxon>Magnoliopsida</taxon>
        <taxon>eudicotyledons</taxon>
        <taxon>Gunneridae</taxon>
        <taxon>Pentapetalae</taxon>
        <taxon>rosids</taxon>
        <taxon>fabids</taxon>
        <taxon>Fabales</taxon>
        <taxon>Quillajaceae</taxon>
        <taxon>Quillaja</taxon>
    </lineage>
</organism>
<keyword evidence="3" id="KW-0804">Transcription</keyword>
<evidence type="ECO:0000259" key="5">
    <source>
        <dbReference type="Pfam" id="PF16135"/>
    </source>
</evidence>
<reference evidence="6" key="1">
    <citation type="journal article" date="2023" name="Science">
        <title>Elucidation of the pathway for biosynthesis of saponin adjuvants from the soapbark tree.</title>
        <authorList>
            <person name="Reed J."/>
            <person name="Orme A."/>
            <person name="El-Demerdash A."/>
            <person name="Owen C."/>
            <person name="Martin L.B.B."/>
            <person name="Misra R.C."/>
            <person name="Kikuchi S."/>
            <person name="Rejzek M."/>
            <person name="Martin A.C."/>
            <person name="Harkess A."/>
            <person name="Leebens-Mack J."/>
            <person name="Louveau T."/>
            <person name="Stephenson M.J."/>
            <person name="Osbourn A."/>
        </authorList>
    </citation>
    <scope>NUCLEOTIDE SEQUENCE</scope>
    <source>
        <strain evidence="6">S10</strain>
    </source>
</reference>
<evidence type="ECO:0000256" key="1">
    <source>
        <dbReference type="ARBA" id="ARBA00004123"/>
    </source>
</evidence>
<dbReference type="Proteomes" id="UP001163823">
    <property type="component" value="Chromosome 6"/>
</dbReference>
<evidence type="ECO:0000256" key="2">
    <source>
        <dbReference type="ARBA" id="ARBA00023015"/>
    </source>
</evidence>
<dbReference type="PANTHER" id="PTHR45838:SF4">
    <property type="entry name" value="HISTONE-LYSINE N-METHYLTRANSFERASE TRITHORAX"/>
    <property type="match status" value="1"/>
</dbReference>
<protein>
    <submittedName>
        <fullName evidence="6">Histone-lysine N-methyltransferase-like protein</fullName>
    </submittedName>
</protein>
<comment type="subcellular location">
    <subcellularLocation>
        <location evidence="1">Nucleus</location>
    </subcellularLocation>
</comment>
<evidence type="ECO:0000313" key="7">
    <source>
        <dbReference type="Proteomes" id="UP001163823"/>
    </source>
</evidence>
<accession>A0AAD7PT69</accession>
<keyword evidence="4" id="KW-0539">Nucleus</keyword>
<dbReference type="PANTHER" id="PTHR45838">
    <property type="entry name" value="HISTONE-LYSINE-N-METHYLTRANSFERASE 2 KMT2 FAMILY MEMBER"/>
    <property type="match status" value="1"/>
</dbReference>
<dbReference type="GO" id="GO:0042800">
    <property type="term" value="F:histone H3K4 methyltransferase activity"/>
    <property type="evidence" value="ECO:0007669"/>
    <property type="project" value="TreeGrafter"/>
</dbReference>
<comment type="caution">
    <text evidence="6">The sequence shown here is derived from an EMBL/GenBank/DDBJ whole genome shotgun (WGS) entry which is preliminary data.</text>
</comment>
<keyword evidence="2" id="KW-0805">Transcription regulation</keyword>
<sequence length="289" mass="31768">MDNSWQMKCATTSQSPTSGMLFSASQEPMIQMEMNAGHYVYPFSAQDLRSKVVGGMQEPVCPSFLNSNYHGSGHTDGNSFLAHLSGSSSLLQCDFQESHLKAGENLSNQIVQPRGVTFPATVSREMASLSRGAISVLYDIQNSDLADAVVNPIIPGIEKAEECTSMGQYHGTRNFCSMDIQTMPNMESEANPSNQSSSFMRGCPRVFCFGESGYLLLSNTGLLGIVCSCHCFHMSVLKFCEHSGLRDVDPGDAVRMESGQTIAQWRKSYFLKFGVRCRCYTSEYLICIP</sequence>
<keyword evidence="7" id="KW-1185">Reference proteome</keyword>
<feature type="domain" description="Tify" evidence="5">
    <location>
        <begin position="221"/>
        <end position="267"/>
    </location>
</feature>
<name>A0AAD7PT69_QUISA</name>
<evidence type="ECO:0000313" key="6">
    <source>
        <dbReference type="EMBL" id="KAJ7966224.1"/>
    </source>
</evidence>
<dbReference type="GO" id="GO:0045893">
    <property type="term" value="P:positive regulation of DNA-templated transcription"/>
    <property type="evidence" value="ECO:0007669"/>
    <property type="project" value="TreeGrafter"/>
</dbReference>
<dbReference type="GO" id="GO:0035097">
    <property type="term" value="C:histone methyltransferase complex"/>
    <property type="evidence" value="ECO:0007669"/>
    <property type="project" value="TreeGrafter"/>
</dbReference>
<evidence type="ECO:0000256" key="4">
    <source>
        <dbReference type="ARBA" id="ARBA00023242"/>
    </source>
</evidence>
<dbReference type="Pfam" id="PF16135">
    <property type="entry name" value="TDBD"/>
    <property type="match status" value="1"/>
</dbReference>
<gene>
    <name evidence="6" type="ORF">O6P43_015729</name>
</gene>
<dbReference type="KEGG" id="qsa:O6P43_015729"/>
<dbReference type="AlphaFoldDB" id="A0AAD7PT69"/>
<evidence type="ECO:0000256" key="3">
    <source>
        <dbReference type="ARBA" id="ARBA00023163"/>
    </source>
</evidence>
<dbReference type="InterPro" id="IPR032308">
    <property type="entry name" value="TDBD"/>
</dbReference>
<proteinExistence type="predicted"/>